<dbReference type="EMBL" id="JAXQNO010000011">
    <property type="protein sequence ID" value="KAK4788468.1"/>
    <property type="molecule type" value="Genomic_DNA"/>
</dbReference>
<reference evidence="2 3" key="1">
    <citation type="journal article" date="2023" name="Hortic Res">
        <title>Pangenome of water caltrop reveals structural variations and asymmetric subgenome divergence after allopolyploidization.</title>
        <authorList>
            <person name="Zhang X."/>
            <person name="Chen Y."/>
            <person name="Wang L."/>
            <person name="Yuan Y."/>
            <person name="Fang M."/>
            <person name="Shi L."/>
            <person name="Lu R."/>
            <person name="Comes H.P."/>
            <person name="Ma Y."/>
            <person name="Chen Y."/>
            <person name="Huang G."/>
            <person name="Zhou Y."/>
            <person name="Zheng Z."/>
            <person name="Qiu Y."/>
        </authorList>
    </citation>
    <scope>NUCLEOTIDE SEQUENCE [LARGE SCALE GENOMIC DNA]</scope>
    <source>
        <strain evidence="2">F231</strain>
    </source>
</reference>
<accession>A0AAN7LY49</accession>
<dbReference type="AlphaFoldDB" id="A0AAN7LY49"/>
<proteinExistence type="predicted"/>
<feature type="transmembrane region" description="Helical" evidence="1">
    <location>
        <begin position="31"/>
        <end position="52"/>
    </location>
</feature>
<name>A0AAN7LY49_TRANT</name>
<protein>
    <submittedName>
        <fullName evidence="2">Uncharacterized protein</fullName>
    </submittedName>
</protein>
<dbReference type="Proteomes" id="UP001346149">
    <property type="component" value="Unassembled WGS sequence"/>
</dbReference>
<keyword evidence="1" id="KW-1133">Transmembrane helix</keyword>
<sequence>MTLLVLILPSQNLAGLQECSHFAPQKSQRGMTLLVLIYVALPCPRFPFYLLLRKGSRGSCSTEITREVPHLLGSSACEVPLLTIDLLRWTANSAGIFSAGMFLGPRALGDLDVEIRLVVLNACGTWFSLPAGEGLFQKSKRRI</sequence>
<keyword evidence="1" id="KW-0472">Membrane</keyword>
<organism evidence="2 3">
    <name type="scientific">Trapa natans</name>
    <name type="common">Water chestnut</name>
    <dbReference type="NCBI Taxonomy" id="22666"/>
    <lineage>
        <taxon>Eukaryota</taxon>
        <taxon>Viridiplantae</taxon>
        <taxon>Streptophyta</taxon>
        <taxon>Embryophyta</taxon>
        <taxon>Tracheophyta</taxon>
        <taxon>Spermatophyta</taxon>
        <taxon>Magnoliopsida</taxon>
        <taxon>eudicotyledons</taxon>
        <taxon>Gunneridae</taxon>
        <taxon>Pentapetalae</taxon>
        <taxon>rosids</taxon>
        <taxon>malvids</taxon>
        <taxon>Myrtales</taxon>
        <taxon>Lythraceae</taxon>
        <taxon>Trapa</taxon>
    </lineage>
</organism>
<keyword evidence="1" id="KW-0812">Transmembrane</keyword>
<keyword evidence="3" id="KW-1185">Reference proteome</keyword>
<evidence type="ECO:0000256" key="1">
    <source>
        <dbReference type="SAM" id="Phobius"/>
    </source>
</evidence>
<evidence type="ECO:0000313" key="3">
    <source>
        <dbReference type="Proteomes" id="UP001346149"/>
    </source>
</evidence>
<comment type="caution">
    <text evidence="2">The sequence shown here is derived from an EMBL/GenBank/DDBJ whole genome shotgun (WGS) entry which is preliminary data.</text>
</comment>
<gene>
    <name evidence="2" type="ORF">SAY86_019787</name>
</gene>
<evidence type="ECO:0000313" key="2">
    <source>
        <dbReference type="EMBL" id="KAK4788468.1"/>
    </source>
</evidence>